<dbReference type="AlphaFoldDB" id="A0AAE9F0E9"/>
<proteinExistence type="predicted"/>
<sequence length="223" mass="24233">MAIKGNEFDRKISLLLLKTNVPTAPEQLSHQMSELPNAGKKTAGPTGKANTPRVMEVSGKMMAPTRHAPPPLMAIKGNEFDRKISLLLLKTNVPTAPEQLSHQMSELPNAGKKTAGPTGKANTPRVMEVSGKMMAPTRHAPPPLMAIKGNEFDRKISLLLLKTNVPTAPEQLSHQMSELPKAEKKTAGPTGKANTPRVMEVSGKMMAPTRHGQLTRFVHNKDY</sequence>
<feature type="region of interest" description="Disordered" evidence="1">
    <location>
        <begin position="174"/>
        <end position="194"/>
    </location>
</feature>
<protein>
    <submittedName>
        <fullName evidence="2">Uncharacterized protein</fullName>
    </submittedName>
</protein>
<dbReference type="Proteomes" id="UP000829354">
    <property type="component" value="Chromosome V"/>
</dbReference>
<name>A0AAE9F0E9_CAEBR</name>
<evidence type="ECO:0000313" key="2">
    <source>
        <dbReference type="EMBL" id="UMM32602.1"/>
    </source>
</evidence>
<evidence type="ECO:0000256" key="1">
    <source>
        <dbReference type="SAM" id="MobiDB-lite"/>
    </source>
</evidence>
<evidence type="ECO:0000313" key="3">
    <source>
        <dbReference type="Proteomes" id="UP000829354"/>
    </source>
</evidence>
<dbReference type="EMBL" id="CP092624">
    <property type="protein sequence ID" value="UMM32602.1"/>
    <property type="molecule type" value="Genomic_DNA"/>
</dbReference>
<accession>A0AAE9F0E9</accession>
<keyword evidence="3" id="KW-1185">Reference proteome</keyword>
<organism evidence="2 3">
    <name type="scientific">Caenorhabditis briggsae</name>
    <dbReference type="NCBI Taxonomy" id="6238"/>
    <lineage>
        <taxon>Eukaryota</taxon>
        <taxon>Metazoa</taxon>
        <taxon>Ecdysozoa</taxon>
        <taxon>Nematoda</taxon>
        <taxon>Chromadorea</taxon>
        <taxon>Rhabditida</taxon>
        <taxon>Rhabditina</taxon>
        <taxon>Rhabditomorpha</taxon>
        <taxon>Rhabditoidea</taxon>
        <taxon>Rhabditidae</taxon>
        <taxon>Peloderinae</taxon>
        <taxon>Caenorhabditis</taxon>
    </lineage>
</organism>
<gene>
    <name evidence="2" type="ORF">L5515_006334</name>
</gene>
<reference evidence="2 3" key="1">
    <citation type="submission" date="2022-04" db="EMBL/GenBank/DDBJ databases">
        <title>Chromosome-level reference genomes for two strains of Caenorhabditis briggsae: an improved platform for comparative genomics.</title>
        <authorList>
            <person name="Stevens L."/>
            <person name="Andersen E."/>
        </authorList>
    </citation>
    <scope>NUCLEOTIDE SEQUENCE [LARGE SCALE GENOMIC DNA]</scope>
    <source>
        <strain evidence="2">VX34</strain>
        <tissue evidence="2">Whole-organism</tissue>
    </source>
</reference>